<evidence type="ECO:0000256" key="4">
    <source>
        <dbReference type="ARBA" id="ARBA00023157"/>
    </source>
</evidence>
<dbReference type="EMBL" id="JABANN010000087">
    <property type="protein sequence ID" value="KAF4672106.1"/>
    <property type="molecule type" value="Genomic_DNA"/>
</dbReference>
<dbReference type="InterPro" id="IPR001173">
    <property type="entry name" value="Glyco_trans_2-like"/>
</dbReference>
<accession>A0A7J6MKY3</accession>
<proteinExistence type="predicted"/>
<keyword evidence="5" id="KW-1133">Transmembrane helix</keyword>
<evidence type="ECO:0000259" key="7">
    <source>
        <dbReference type="Pfam" id="PF00652"/>
    </source>
</evidence>
<dbReference type="InterPro" id="IPR000772">
    <property type="entry name" value="Ricin_B_lectin"/>
</dbReference>
<keyword evidence="5" id="KW-0812">Transmembrane</keyword>
<evidence type="ECO:0000256" key="5">
    <source>
        <dbReference type="SAM" id="Phobius"/>
    </source>
</evidence>
<keyword evidence="2" id="KW-0430">Lectin</keyword>
<dbReference type="Gene3D" id="3.90.550.10">
    <property type="entry name" value="Spore Coat Polysaccharide Biosynthesis Protein SpsA, Chain A"/>
    <property type="match status" value="1"/>
</dbReference>
<feature type="domain" description="Glycosyltransferase 2-like" evidence="6">
    <location>
        <begin position="188"/>
        <end position="315"/>
    </location>
</feature>
<evidence type="ECO:0000256" key="2">
    <source>
        <dbReference type="ARBA" id="ARBA00022734"/>
    </source>
</evidence>
<comment type="subcellular location">
    <subcellularLocation>
        <location evidence="1">Golgi apparatus membrane</location>
        <topology evidence="1">Single-pass type II membrane protein</topology>
    </subcellularLocation>
</comment>
<organism evidence="8 9">
    <name type="scientific">Perkinsus olseni</name>
    <name type="common">Perkinsus atlanticus</name>
    <dbReference type="NCBI Taxonomy" id="32597"/>
    <lineage>
        <taxon>Eukaryota</taxon>
        <taxon>Sar</taxon>
        <taxon>Alveolata</taxon>
        <taxon>Perkinsozoa</taxon>
        <taxon>Perkinsea</taxon>
        <taxon>Perkinsida</taxon>
        <taxon>Perkinsidae</taxon>
        <taxon>Perkinsus</taxon>
    </lineage>
</organism>
<feature type="transmembrane region" description="Helical" evidence="5">
    <location>
        <begin position="96"/>
        <end position="116"/>
    </location>
</feature>
<feature type="transmembrane region" description="Helical" evidence="5">
    <location>
        <begin position="71"/>
        <end position="89"/>
    </location>
</feature>
<keyword evidence="3" id="KW-0333">Golgi apparatus</keyword>
<dbReference type="InterPro" id="IPR029044">
    <property type="entry name" value="Nucleotide-diphossugar_trans"/>
</dbReference>
<feature type="transmembrane region" description="Helical" evidence="5">
    <location>
        <begin position="48"/>
        <end position="65"/>
    </location>
</feature>
<dbReference type="PROSITE" id="PS50231">
    <property type="entry name" value="RICIN_B_LECTIN"/>
    <property type="match status" value="1"/>
</dbReference>
<gene>
    <name evidence="8" type="ORF">FOL46_009478</name>
</gene>
<dbReference type="InterPro" id="IPR035992">
    <property type="entry name" value="Ricin_B-like_lectins"/>
</dbReference>
<dbReference type="SUPFAM" id="SSF53448">
    <property type="entry name" value="Nucleotide-diphospho-sugar transferases"/>
    <property type="match status" value="1"/>
</dbReference>
<evidence type="ECO:0000259" key="6">
    <source>
        <dbReference type="Pfam" id="PF00535"/>
    </source>
</evidence>
<dbReference type="AlphaFoldDB" id="A0A7J6MKY3"/>
<keyword evidence="5" id="KW-0472">Membrane</keyword>
<protein>
    <recommendedName>
        <fullName evidence="10">Polypeptide N-acetylgalactosaminyltransferase</fullName>
    </recommendedName>
</protein>
<reference evidence="8 9" key="1">
    <citation type="submission" date="2020-04" db="EMBL/GenBank/DDBJ databases">
        <title>Perkinsus olseni comparative genomics.</title>
        <authorList>
            <person name="Bogema D.R."/>
        </authorList>
    </citation>
    <scope>NUCLEOTIDE SEQUENCE [LARGE SCALE GENOMIC DNA]</scope>
    <source>
        <strain evidence="8">ATCC PRA-31</strain>
    </source>
</reference>
<dbReference type="GO" id="GO:0004653">
    <property type="term" value="F:polypeptide N-acetylgalactosaminyltransferase activity"/>
    <property type="evidence" value="ECO:0007669"/>
    <property type="project" value="TreeGrafter"/>
</dbReference>
<keyword evidence="4" id="KW-1015">Disulfide bond</keyword>
<evidence type="ECO:0000256" key="3">
    <source>
        <dbReference type="ARBA" id="ARBA00023034"/>
    </source>
</evidence>
<evidence type="ECO:0000313" key="9">
    <source>
        <dbReference type="Proteomes" id="UP000572268"/>
    </source>
</evidence>
<dbReference type="PANTHER" id="PTHR11675:SF119">
    <property type="entry name" value="POLYPEPTIDE N-ACETYLGALACTOSAMINYLTRANSFERASE 2"/>
    <property type="match status" value="1"/>
</dbReference>
<dbReference type="GO" id="GO:0006493">
    <property type="term" value="P:protein O-linked glycosylation"/>
    <property type="evidence" value="ECO:0007669"/>
    <property type="project" value="TreeGrafter"/>
</dbReference>
<dbReference type="Proteomes" id="UP000572268">
    <property type="component" value="Unassembled WGS sequence"/>
</dbReference>
<evidence type="ECO:0000313" key="8">
    <source>
        <dbReference type="EMBL" id="KAF4672106.1"/>
    </source>
</evidence>
<feature type="domain" description="Ricin B lectin" evidence="7">
    <location>
        <begin position="484"/>
        <end position="580"/>
    </location>
</feature>
<dbReference type="Pfam" id="PF00535">
    <property type="entry name" value="Glycos_transf_2"/>
    <property type="match status" value="1"/>
</dbReference>
<dbReference type="GO" id="GO:0000139">
    <property type="term" value="C:Golgi membrane"/>
    <property type="evidence" value="ECO:0007669"/>
    <property type="project" value="UniProtKB-SubCell"/>
</dbReference>
<evidence type="ECO:0000256" key="1">
    <source>
        <dbReference type="ARBA" id="ARBA00004323"/>
    </source>
</evidence>
<name>A0A7J6MKY3_PEROL</name>
<dbReference type="Gene3D" id="2.80.10.50">
    <property type="match status" value="1"/>
</dbReference>
<comment type="caution">
    <text evidence="8">The sequence shown here is derived from an EMBL/GenBank/DDBJ whole genome shotgun (WGS) entry which is preliminary data.</text>
</comment>
<evidence type="ECO:0008006" key="10">
    <source>
        <dbReference type="Google" id="ProtNLM"/>
    </source>
</evidence>
<dbReference type="PANTHER" id="PTHR11675">
    <property type="entry name" value="N-ACETYLGALACTOSAMINYLTRANSFERASE"/>
    <property type="match status" value="1"/>
</dbReference>
<dbReference type="Pfam" id="PF00652">
    <property type="entry name" value="Ricin_B_lectin"/>
    <property type="match status" value="1"/>
</dbReference>
<dbReference type="GO" id="GO:0030246">
    <property type="term" value="F:carbohydrate binding"/>
    <property type="evidence" value="ECO:0007669"/>
    <property type="project" value="UniProtKB-KW"/>
</dbReference>
<sequence>MRGAILVLADKCADNAMRFVESLIRMASPKSSSRASHKPHNPRARRAAYYRVGLLCFPPILIALLVYGTSWLVLLTVVAAATSVLFDVVRHRTRFIPFPVYLIAVWALQICVIVFLSRQGWTTGVPVKPLAGVLVNDVEAQALRGPQAKVPAPADQEYGILIDTTLDENGQHPPVDFTKYPTTIKTISVVLAAHNEQKYLERTCESIYAETPADILKEIIVVDDASEPPLRRYLKNFPEVKVIRHTTRQGLIRSKTDGAGAATGDMVVFLDAHVKPEPNWAQPLLKHANINYKRVVVPVIPILNGDDWQVHDSSAGSKMMFDWGLGFNWFEDGNDLVPIMSGGLLGITKRWWYESGEYDNGMLMWGGENIEQSIRVWLCGGEIYVARDSRVAHVFRPSFPYKIDNTQVYYNKIRTVEVWFDDYKNYFYAADPYAKTLKEKALAGGIEDRLQFKKDMQCKPFQHFVDKFHKVFEMRGMLPSDAYLIKDEKSGLCVSSGGRDGDKLVLRECDGEDTKQRWNDNPGKATRNHETEKCIDANAGQTEKEGMKLITYYCMMNNNNQNFQVTKGTIQWQGWCAEAEPVVGATLRLTECSTGFLQNRRNNFVTLDKKKMEAKKGDKS</sequence>
<dbReference type="SUPFAM" id="SSF50370">
    <property type="entry name" value="Ricin B-like lectins"/>
    <property type="match status" value="1"/>
</dbReference>